<dbReference type="RefSeq" id="WP_050668323.1">
    <property type="nucleotide sequence ID" value="NZ_LAIR01000002.1"/>
</dbReference>
<dbReference type="Proteomes" id="UP000037397">
    <property type="component" value="Unassembled WGS sequence"/>
</dbReference>
<organism evidence="1 2">
    <name type="scientific">Luteipulveratus halotolerans</name>
    <dbReference type="NCBI Taxonomy" id="1631356"/>
    <lineage>
        <taxon>Bacteria</taxon>
        <taxon>Bacillati</taxon>
        <taxon>Actinomycetota</taxon>
        <taxon>Actinomycetes</taxon>
        <taxon>Micrococcales</taxon>
        <taxon>Dermacoccaceae</taxon>
        <taxon>Luteipulveratus</taxon>
    </lineage>
</organism>
<reference evidence="2" key="1">
    <citation type="submission" date="2015-03" db="EMBL/GenBank/DDBJ databases">
        <title>Luteipulveratus halotolerans sp. nov., a novel actinobacterium (Dermacoccaceae) from Sarawak, Malaysia.</title>
        <authorList>
            <person name="Juboi H."/>
            <person name="Basik A."/>
            <person name="Shamsul S.S."/>
            <person name="Arnold P."/>
            <person name="Schmitt E.K."/>
            <person name="Sanglier J.-J."/>
            <person name="Yeo T."/>
        </authorList>
    </citation>
    <scope>NUCLEOTIDE SEQUENCE [LARGE SCALE GENOMIC DNA]</scope>
    <source>
        <strain evidence="2">C296001</strain>
    </source>
</reference>
<dbReference type="OrthoDB" id="5186446at2"/>
<dbReference type="InterPro" id="IPR012349">
    <property type="entry name" value="Split_barrel_FMN-bd"/>
</dbReference>
<dbReference type="EMBL" id="LAIR01000002">
    <property type="protein sequence ID" value="KNX36111.1"/>
    <property type="molecule type" value="Genomic_DNA"/>
</dbReference>
<proteinExistence type="predicted"/>
<name>A0A0L6CE17_9MICO</name>
<dbReference type="AlphaFoldDB" id="A0A0L6CE17"/>
<dbReference type="GO" id="GO:0016491">
    <property type="term" value="F:oxidoreductase activity"/>
    <property type="evidence" value="ECO:0007669"/>
    <property type="project" value="InterPro"/>
</dbReference>
<dbReference type="SUPFAM" id="SSF50475">
    <property type="entry name" value="FMN-binding split barrel"/>
    <property type="match status" value="1"/>
</dbReference>
<accession>A0A0L6CE17</accession>
<evidence type="ECO:0000313" key="2">
    <source>
        <dbReference type="Proteomes" id="UP000037397"/>
    </source>
</evidence>
<comment type="caution">
    <text evidence="1">The sequence shown here is derived from an EMBL/GenBank/DDBJ whole genome shotgun (WGS) entry which is preliminary data.</text>
</comment>
<evidence type="ECO:0000313" key="1">
    <source>
        <dbReference type="EMBL" id="KNX36111.1"/>
    </source>
</evidence>
<dbReference type="STRING" id="1631356.VV01_01420"/>
<dbReference type="Pfam" id="PF04075">
    <property type="entry name" value="F420H2_quin_red"/>
    <property type="match status" value="1"/>
</dbReference>
<protein>
    <recommendedName>
        <fullName evidence="3">Nitroreductase</fullName>
    </recommendedName>
</protein>
<evidence type="ECO:0008006" key="3">
    <source>
        <dbReference type="Google" id="ProtNLM"/>
    </source>
</evidence>
<dbReference type="PATRIC" id="fig|1631356.3.peg.213"/>
<dbReference type="InterPro" id="IPR004378">
    <property type="entry name" value="F420H2_quin_Rdtase"/>
</dbReference>
<dbReference type="NCBIfam" id="TIGR00026">
    <property type="entry name" value="hi_GC_TIGR00026"/>
    <property type="match status" value="1"/>
</dbReference>
<gene>
    <name evidence="1" type="ORF">VV01_01420</name>
</gene>
<keyword evidence="2" id="KW-1185">Reference proteome</keyword>
<dbReference type="Gene3D" id="2.30.110.10">
    <property type="entry name" value="Electron Transport, Fmn-binding Protein, Chain A"/>
    <property type="match status" value="1"/>
</dbReference>
<sequence length="148" mass="16443">MATQVQISRSTRMFNQVVGRLARAGVSLAGARELETIGRRSGQPRTTPVNLMTVDGRAHLVAPRGHTDWVRNARKNPAVTLRLGRKASAYDAVEIHGEEALPVLRYYLKKWAWEVGQFFPDGISARSSDAELLAILPDHPVFRLDARS</sequence>